<dbReference type="OrthoDB" id="1894053at2"/>
<name>A0A845QTH4_9CLOT</name>
<proteinExistence type="predicted"/>
<keyword evidence="1" id="KW-1133">Transmembrane helix</keyword>
<keyword evidence="1" id="KW-0472">Membrane</keyword>
<keyword evidence="1" id="KW-0812">Transmembrane</keyword>
<organism evidence="2 3">
    <name type="scientific">Senegalia massiliensis</name>
    <dbReference type="NCBI Taxonomy" id="1720316"/>
    <lineage>
        <taxon>Bacteria</taxon>
        <taxon>Bacillati</taxon>
        <taxon>Bacillota</taxon>
        <taxon>Clostridia</taxon>
        <taxon>Eubacteriales</taxon>
        <taxon>Clostridiaceae</taxon>
        <taxon>Senegalia</taxon>
    </lineage>
</organism>
<dbReference type="EMBL" id="QXXA01000004">
    <property type="protein sequence ID" value="NBI05845.1"/>
    <property type="molecule type" value="Genomic_DNA"/>
</dbReference>
<gene>
    <name evidence="2" type="ORF">D3Z33_03115</name>
</gene>
<dbReference type="AlphaFoldDB" id="A0A845QTH4"/>
<reference evidence="2 3" key="1">
    <citation type="submission" date="2018-08" db="EMBL/GenBank/DDBJ databases">
        <title>Murine metabolic-syndrome-specific gut microbial biobank.</title>
        <authorList>
            <person name="Liu C."/>
        </authorList>
    </citation>
    <scope>NUCLEOTIDE SEQUENCE [LARGE SCALE GENOMIC DNA]</scope>
    <source>
        <strain evidence="2 3">583</strain>
    </source>
</reference>
<dbReference type="Proteomes" id="UP000467132">
    <property type="component" value="Unassembled WGS sequence"/>
</dbReference>
<accession>A0A845QTH4</accession>
<protein>
    <submittedName>
        <fullName evidence="2">Uncharacterized protein</fullName>
    </submittedName>
</protein>
<dbReference type="RefSeq" id="WP_160196332.1">
    <property type="nucleotide sequence ID" value="NZ_QXXA01000004.1"/>
</dbReference>
<feature type="transmembrane region" description="Helical" evidence="1">
    <location>
        <begin position="6"/>
        <end position="24"/>
    </location>
</feature>
<evidence type="ECO:0000313" key="3">
    <source>
        <dbReference type="Proteomes" id="UP000467132"/>
    </source>
</evidence>
<evidence type="ECO:0000313" key="2">
    <source>
        <dbReference type="EMBL" id="NBI05845.1"/>
    </source>
</evidence>
<evidence type="ECO:0000256" key="1">
    <source>
        <dbReference type="SAM" id="Phobius"/>
    </source>
</evidence>
<keyword evidence="3" id="KW-1185">Reference proteome</keyword>
<sequence length="275" mass="32084">MKYLKWFLFILLILIIFIIILAFSNEEIISSDKLDREFLIDRVVFQSNLDIYDKNTVNFNEKEVNGLLAKRLVEKLNSSISNDPEIQNIYLHLKNEKIVAKTSFKSLPVVITMDLSINLQNDKINFKASNFKIGKLPLPKFLFNSLGLKDINNSLYINTNDLTEIDILNINLNKENIEISYKTNNDEIIEKYIPSDQKKFIKEMESILEENEVSKKLANNIIRVALLYGNNKEIPQNLINDLKNNFIDLDNKIKANLVFITLQYNIDYFIEILLK</sequence>
<comment type="caution">
    <text evidence="2">The sequence shown here is derived from an EMBL/GenBank/DDBJ whole genome shotgun (WGS) entry which is preliminary data.</text>
</comment>